<keyword evidence="5 7" id="KW-1133">Transmembrane helix</keyword>
<dbReference type="AlphaFoldDB" id="A0A0S1XBU3"/>
<keyword evidence="4 7" id="KW-0812">Transmembrane</keyword>
<evidence type="ECO:0000259" key="8">
    <source>
        <dbReference type="PROSITE" id="PS50928"/>
    </source>
</evidence>
<evidence type="ECO:0000256" key="1">
    <source>
        <dbReference type="ARBA" id="ARBA00004651"/>
    </source>
</evidence>
<dbReference type="PANTHER" id="PTHR30193:SF37">
    <property type="entry name" value="INNER MEMBRANE ABC TRANSPORTER PERMEASE PROTEIN YCJO"/>
    <property type="match status" value="1"/>
</dbReference>
<accession>A0A0S1XBU3</accession>
<dbReference type="GO" id="GO:0005886">
    <property type="term" value="C:plasma membrane"/>
    <property type="evidence" value="ECO:0007669"/>
    <property type="project" value="UniProtKB-SubCell"/>
</dbReference>
<dbReference type="PATRIC" id="fig|55802.8.peg.1329"/>
<organism evidence="9 10">
    <name type="scientific">Thermococcus barophilus</name>
    <dbReference type="NCBI Taxonomy" id="55802"/>
    <lineage>
        <taxon>Archaea</taxon>
        <taxon>Methanobacteriati</taxon>
        <taxon>Methanobacteriota</taxon>
        <taxon>Thermococci</taxon>
        <taxon>Thermococcales</taxon>
        <taxon>Thermococcaceae</taxon>
        <taxon>Thermococcus</taxon>
    </lineage>
</organism>
<comment type="similarity">
    <text evidence="7">Belongs to the binding-protein-dependent transport system permease family.</text>
</comment>
<feature type="transmembrane region" description="Helical" evidence="7">
    <location>
        <begin position="75"/>
        <end position="103"/>
    </location>
</feature>
<feature type="transmembrane region" description="Helical" evidence="7">
    <location>
        <begin position="166"/>
        <end position="188"/>
    </location>
</feature>
<evidence type="ECO:0000256" key="6">
    <source>
        <dbReference type="ARBA" id="ARBA00023136"/>
    </source>
</evidence>
<gene>
    <name evidence="9" type="ORF">TBCH5v1_1349</name>
</gene>
<dbReference type="GO" id="GO:0055085">
    <property type="term" value="P:transmembrane transport"/>
    <property type="evidence" value="ECO:0007669"/>
    <property type="project" value="InterPro"/>
</dbReference>
<evidence type="ECO:0000256" key="2">
    <source>
        <dbReference type="ARBA" id="ARBA00022448"/>
    </source>
</evidence>
<evidence type="ECO:0000256" key="4">
    <source>
        <dbReference type="ARBA" id="ARBA00022692"/>
    </source>
</evidence>
<dbReference type="GeneID" id="26136596"/>
<comment type="subcellular location">
    <subcellularLocation>
        <location evidence="1 7">Cell membrane</location>
        <topology evidence="1 7">Multi-pass membrane protein</topology>
    </subcellularLocation>
</comment>
<keyword evidence="3" id="KW-1003">Cell membrane</keyword>
<protein>
    <submittedName>
        <fullName evidence="9">ABC-type sugar transporter, permease component</fullName>
    </submittedName>
</protein>
<sequence length="315" mass="35939">MNKINKEKFTALSFFLSPMLLMVVLFYLIPLIMTVYISFTQMRNWNVERYLKDFVGLYNYERLFYMFQHDPTFKAVILTTVVFVGITLTINVFGGLALALATFFISEKPASSFRLLWLLPRMSPIAVYSLVWYYFFHGSEIGTLNSILMKLGVISQPIPWGQTVPWGAWSIIIFVNGLVGVSFGMIVFTSALNQIPRELVIAARVDGASAWEISRKILIPLTKWHFLYVLTWQFLSLLTTYPHIFLLVQWDLVNRDYGTTLALYVFNTAFGRGEQDQGLAAAAAVILSIIGVIGGFVTLKVLQFEKMMKRPRGDF</sequence>
<evidence type="ECO:0000313" key="9">
    <source>
        <dbReference type="EMBL" id="ALM75269.1"/>
    </source>
</evidence>
<dbReference type="RefSeq" id="WP_056933947.1">
    <property type="nucleotide sequence ID" value="NZ_CP013050.1"/>
</dbReference>
<proteinExistence type="inferred from homology"/>
<dbReference type="Gene3D" id="1.10.3720.10">
    <property type="entry name" value="MetI-like"/>
    <property type="match status" value="1"/>
</dbReference>
<keyword evidence="6 7" id="KW-0472">Membrane</keyword>
<evidence type="ECO:0000256" key="5">
    <source>
        <dbReference type="ARBA" id="ARBA00022989"/>
    </source>
</evidence>
<dbReference type="SUPFAM" id="SSF161098">
    <property type="entry name" value="MetI-like"/>
    <property type="match status" value="1"/>
</dbReference>
<feature type="transmembrane region" description="Helical" evidence="7">
    <location>
        <begin position="115"/>
        <end position="135"/>
    </location>
</feature>
<evidence type="ECO:0000256" key="3">
    <source>
        <dbReference type="ARBA" id="ARBA00022475"/>
    </source>
</evidence>
<feature type="transmembrane region" description="Helical" evidence="7">
    <location>
        <begin position="279"/>
        <end position="302"/>
    </location>
</feature>
<dbReference type="InterPro" id="IPR035906">
    <property type="entry name" value="MetI-like_sf"/>
</dbReference>
<reference evidence="9 10" key="1">
    <citation type="journal article" date="2016" name="Genome Announc.">
        <title>Complete genome sequence of the hyperthermophilic and piezophilic archaeon Thermococcus barophilus Ch5, capable of growth at the expense of hydrogenogenesis from carbon monoxide and formate.</title>
        <authorList>
            <person name="Oger P."/>
            <person name="Sokolova T.G."/>
            <person name="Kozhevnikova D.A."/>
            <person name="Taranov E.A."/>
            <person name="Vannier P."/>
            <person name="Lee H.S."/>
            <person name="Kwon K.K."/>
            <person name="Kang S.G."/>
            <person name="Lee J.H."/>
            <person name="Bonch-Osmolovskaya E.A."/>
            <person name="Lebedinsky A.V."/>
        </authorList>
    </citation>
    <scope>NUCLEOTIDE SEQUENCE [LARGE SCALE GENOMIC DNA]</scope>
    <source>
        <strain evidence="10">Ch5</strain>
    </source>
</reference>
<evidence type="ECO:0000256" key="7">
    <source>
        <dbReference type="RuleBase" id="RU363032"/>
    </source>
</evidence>
<evidence type="ECO:0000313" key="10">
    <source>
        <dbReference type="Proteomes" id="UP000066042"/>
    </source>
</evidence>
<dbReference type="STRING" id="55802.TBCH5v1_1349"/>
<feature type="domain" description="ABC transmembrane type-1" evidence="8">
    <location>
        <begin position="77"/>
        <end position="298"/>
    </location>
</feature>
<dbReference type="Pfam" id="PF00528">
    <property type="entry name" value="BPD_transp_1"/>
    <property type="match status" value="1"/>
</dbReference>
<name>A0A0S1XBU3_THEBA</name>
<dbReference type="PANTHER" id="PTHR30193">
    <property type="entry name" value="ABC TRANSPORTER PERMEASE PROTEIN"/>
    <property type="match status" value="1"/>
</dbReference>
<keyword evidence="9" id="KW-0762">Sugar transport</keyword>
<dbReference type="InterPro" id="IPR051393">
    <property type="entry name" value="ABC_transporter_permease"/>
</dbReference>
<keyword evidence="2 7" id="KW-0813">Transport</keyword>
<dbReference type="CDD" id="cd06261">
    <property type="entry name" value="TM_PBP2"/>
    <property type="match status" value="1"/>
</dbReference>
<feature type="transmembrane region" description="Helical" evidence="7">
    <location>
        <begin position="12"/>
        <end position="39"/>
    </location>
</feature>
<dbReference type="EMBL" id="CP013050">
    <property type="protein sequence ID" value="ALM75269.1"/>
    <property type="molecule type" value="Genomic_DNA"/>
</dbReference>
<feature type="transmembrane region" description="Helical" evidence="7">
    <location>
        <begin position="225"/>
        <end position="248"/>
    </location>
</feature>
<dbReference type="Proteomes" id="UP000066042">
    <property type="component" value="Chromosome"/>
</dbReference>
<dbReference type="InterPro" id="IPR000515">
    <property type="entry name" value="MetI-like"/>
</dbReference>
<dbReference type="PROSITE" id="PS50928">
    <property type="entry name" value="ABC_TM1"/>
    <property type="match status" value="1"/>
</dbReference>